<comment type="caution">
    <text evidence="1">The sequence shown here is derived from an EMBL/GenBank/DDBJ whole genome shotgun (WGS) entry which is preliminary data.</text>
</comment>
<gene>
    <name evidence="1" type="ORF">FOL47_010810</name>
</gene>
<protein>
    <submittedName>
        <fullName evidence="1">Uncharacterized protein</fullName>
    </submittedName>
</protein>
<keyword evidence="2" id="KW-1185">Reference proteome</keyword>
<name>A0A7J6L0C5_PERCH</name>
<dbReference type="AlphaFoldDB" id="A0A7J6L0C5"/>
<dbReference type="OrthoDB" id="10458154at2759"/>
<feature type="non-terminal residue" evidence="1">
    <location>
        <position position="1"/>
    </location>
</feature>
<dbReference type="Proteomes" id="UP000591131">
    <property type="component" value="Unassembled WGS sequence"/>
</dbReference>
<dbReference type="EMBL" id="JAAPAO010000875">
    <property type="protein sequence ID" value="KAF4652870.1"/>
    <property type="molecule type" value="Genomic_DNA"/>
</dbReference>
<accession>A0A7J6L0C5</accession>
<organism evidence="1 2">
    <name type="scientific">Perkinsus chesapeaki</name>
    <name type="common">Clam parasite</name>
    <name type="synonym">Perkinsus andrewsi</name>
    <dbReference type="NCBI Taxonomy" id="330153"/>
    <lineage>
        <taxon>Eukaryota</taxon>
        <taxon>Sar</taxon>
        <taxon>Alveolata</taxon>
        <taxon>Perkinsozoa</taxon>
        <taxon>Perkinsea</taxon>
        <taxon>Perkinsida</taxon>
        <taxon>Perkinsidae</taxon>
        <taxon>Perkinsus</taxon>
    </lineage>
</organism>
<sequence length="361" mass="40175">MVPDAVNTPVPTTPINGITSPSSVNLGNVGSDGQQLVGNKLEIEASIRYLRTEDLEQAERSLGLADRLTRRELVDQIRLASTPPAAIPQQVAAPISDGHSEGRSYISDYLRGAVALDSHGADTKRITATAQLPIPDAVQYAGEDDSRPVSAWPGVLSDIFDFLERSMAPKVDIVTKLSMTKRFMIEKYQATDDPVRWRERFDGLKQGSAERITSYHKRVKKMVSAGRCIDINLSESEILKRFIDGLRGDYKKVVKTYAHYRSVEALAKDLSYSEDRNYGIRPDPLEKSNDNLSLIRSRLLIAQGLSSFYPYWRMGMATSNPKFEKIATLRYADDEIIRLNEITSGDPTIDVILRQSGPGAR</sequence>
<reference evidence="1 2" key="1">
    <citation type="submission" date="2020-04" db="EMBL/GenBank/DDBJ databases">
        <title>Perkinsus chesapeaki whole genome sequence.</title>
        <authorList>
            <person name="Bogema D.R."/>
        </authorList>
    </citation>
    <scope>NUCLEOTIDE SEQUENCE [LARGE SCALE GENOMIC DNA]</scope>
    <source>
        <strain evidence="1">ATCC PRA-425</strain>
    </source>
</reference>
<evidence type="ECO:0000313" key="2">
    <source>
        <dbReference type="Proteomes" id="UP000591131"/>
    </source>
</evidence>
<evidence type="ECO:0000313" key="1">
    <source>
        <dbReference type="EMBL" id="KAF4652870.1"/>
    </source>
</evidence>
<proteinExistence type="predicted"/>